<keyword evidence="11" id="KW-0408">Iron</keyword>
<dbReference type="GO" id="GO:0015944">
    <property type="term" value="P:formate oxidation"/>
    <property type="evidence" value="ECO:0007669"/>
    <property type="project" value="TreeGrafter"/>
</dbReference>
<evidence type="ECO:0000259" key="14">
    <source>
        <dbReference type="Pfam" id="PF01292"/>
    </source>
</evidence>
<dbReference type="InterPro" id="IPR011577">
    <property type="entry name" value="Cyt_b561_bac/Ni-Hgenase"/>
</dbReference>
<keyword evidence="5" id="KW-1003">Cell membrane</keyword>
<gene>
    <name evidence="15" type="ORF">SAMN04488047_106189</name>
</gene>
<comment type="similarity">
    <text evidence="3">Belongs to the formate dehydrogenase gamma subunit family.</text>
</comment>
<feature type="transmembrane region" description="Helical" evidence="13">
    <location>
        <begin position="207"/>
        <end position="229"/>
    </location>
</feature>
<dbReference type="STRING" id="441119.SAMN04488047_106189"/>
<comment type="subcellular location">
    <subcellularLocation>
        <location evidence="2">Cell membrane</location>
        <topology evidence="2">Multi-pass membrane protein</topology>
    </subcellularLocation>
</comment>
<evidence type="ECO:0000313" key="15">
    <source>
        <dbReference type="EMBL" id="SFP44319.1"/>
    </source>
</evidence>
<evidence type="ECO:0000313" key="16">
    <source>
        <dbReference type="Proteomes" id="UP000199356"/>
    </source>
</evidence>
<evidence type="ECO:0000256" key="2">
    <source>
        <dbReference type="ARBA" id="ARBA00004651"/>
    </source>
</evidence>
<evidence type="ECO:0000256" key="9">
    <source>
        <dbReference type="ARBA" id="ARBA00022982"/>
    </source>
</evidence>
<keyword evidence="9" id="KW-0249">Electron transport</keyword>
<protein>
    <submittedName>
        <fullName evidence="15">Formate dehydrogenase gamma subunit</fullName>
    </submittedName>
</protein>
<keyword evidence="10 13" id="KW-1133">Transmembrane helix</keyword>
<dbReference type="Pfam" id="PF01292">
    <property type="entry name" value="Ni_hydr_CYTB"/>
    <property type="match status" value="1"/>
</dbReference>
<evidence type="ECO:0000256" key="8">
    <source>
        <dbReference type="ARBA" id="ARBA00022723"/>
    </source>
</evidence>
<dbReference type="EMBL" id="FOXA01000006">
    <property type="protein sequence ID" value="SFP44319.1"/>
    <property type="molecule type" value="Genomic_DNA"/>
</dbReference>
<feature type="transmembrane region" description="Helical" evidence="13">
    <location>
        <begin position="12"/>
        <end position="34"/>
    </location>
</feature>
<name>A0A1I5QDD6_9RHOB</name>
<dbReference type="GO" id="GO:0009061">
    <property type="term" value="P:anaerobic respiration"/>
    <property type="evidence" value="ECO:0007669"/>
    <property type="project" value="TreeGrafter"/>
</dbReference>
<dbReference type="InterPro" id="IPR006471">
    <property type="entry name" value="Formate_DH_gsu"/>
</dbReference>
<evidence type="ECO:0000256" key="3">
    <source>
        <dbReference type="ARBA" id="ARBA00010747"/>
    </source>
</evidence>
<dbReference type="GO" id="GO:0022904">
    <property type="term" value="P:respiratory electron transport chain"/>
    <property type="evidence" value="ECO:0007669"/>
    <property type="project" value="InterPro"/>
</dbReference>
<sequence>MSAALRSGRRFTGYRVAGAIAAVLLALVMAWQVYELFDGDDFTRPVVQWGVPQDGAELSGVLAGEALAARTRLQRDRFNSGPAPDADAPSLAYGDELFIVTAPLDDGAVLTGAWARPDEAAAEVARPSDRVIGISSLPYVNADLFERPFARDWRVGIADVATHLGAIAIVGFSFLLALMLAVRGRVPILHGHSDRPRVKRFGLLERMVHWMTAVSFIVLALTGIVIAYGETLIAPFSRVALGDIGWLSAWAHMMFFPSFALGVLVMAVMWTLRNLPERRDLTWLARGGGFFTDADDSPPAHKFNPGQKLVFWSAVLGGLIMVGTGVTLMFPYYWLDLGGMSWAMLTHAVIGVLLIAIFIGHIYIGTVGMEGAFWAMWGGDVDRNWAEEHHKLWVRDLEQGANRSPAE</sequence>
<dbReference type="GO" id="GO:0009326">
    <property type="term" value="C:formate dehydrogenase complex"/>
    <property type="evidence" value="ECO:0007669"/>
    <property type="project" value="InterPro"/>
</dbReference>
<evidence type="ECO:0000256" key="12">
    <source>
        <dbReference type="ARBA" id="ARBA00023136"/>
    </source>
</evidence>
<keyword evidence="7 13" id="KW-0812">Transmembrane</keyword>
<dbReference type="InterPro" id="IPR016174">
    <property type="entry name" value="Di-haem_cyt_TM"/>
</dbReference>
<feature type="domain" description="Cytochrome b561 bacterial/Ni-hydrogenase" evidence="14">
    <location>
        <begin position="200"/>
        <end position="379"/>
    </location>
</feature>
<dbReference type="GO" id="GO:0009055">
    <property type="term" value="F:electron transfer activity"/>
    <property type="evidence" value="ECO:0007669"/>
    <property type="project" value="InterPro"/>
</dbReference>
<dbReference type="SUPFAM" id="SSF81342">
    <property type="entry name" value="Transmembrane di-heme cytochromes"/>
    <property type="match status" value="1"/>
</dbReference>
<keyword evidence="16" id="KW-1185">Reference proteome</keyword>
<dbReference type="NCBIfam" id="TIGR01583">
    <property type="entry name" value="formate-DH-gamm"/>
    <property type="match status" value="1"/>
</dbReference>
<keyword evidence="4" id="KW-0813">Transport</keyword>
<evidence type="ECO:0000256" key="7">
    <source>
        <dbReference type="ARBA" id="ARBA00022692"/>
    </source>
</evidence>
<evidence type="ECO:0000256" key="10">
    <source>
        <dbReference type="ARBA" id="ARBA00022989"/>
    </source>
</evidence>
<feature type="transmembrane region" description="Helical" evidence="13">
    <location>
        <begin position="249"/>
        <end position="272"/>
    </location>
</feature>
<reference evidence="15 16" key="1">
    <citation type="submission" date="2016-10" db="EMBL/GenBank/DDBJ databases">
        <authorList>
            <person name="de Groot N.N."/>
        </authorList>
    </citation>
    <scope>NUCLEOTIDE SEQUENCE [LARGE SCALE GENOMIC DNA]</scope>
    <source>
        <strain evidence="15 16">DSM 19547</strain>
    </source>
</reference>
<dbReference type="InterPro" id="IPR051817">
    <property type="entry name" value="FDH_cytochrome_b556_subunit"/>
</dbReference>
<dbReference type="PANTHER" id="PTHR30074:SF6">
    <property type="entry name" value="FORMATE DEHYDROGENASE GAMMA SUBUNIT"/>
    <property type="match status" value="1"/>
</dbReference>
<dbReference type="GO" id="GO:0046872">
    <property type="term" value="F:metal ion binding"/>
    <property type="evidence" value="ECO:0007669"/>
    <property type="project" value="UniProtKB-KW"/>
</dbReference>
<feature type="transmembrane region" description="Helical" evidence="13">
    <location>
        <begin position="309"/>
        <end position="334"/>
    </location>
</feature>
<keyword evidence="12 13" id="KW-0472">Membrane</keyword>
<dbReference type="GO" id="GO:0008863">
    <property type="term" value="F:formate dehydrogenase (NAD+) activity"/>
    <property type="evidence" value="ECO:0007669"/>
    <property type="project" value="InterPro"/>
</dbReference>
<keyword evidence="8" id="KW-0479">Metal-binding</keyword>
<evidence type="ECO:0000256" key="1">
    <source>
        <dbReference type="ARBA" id="ARBA00001971"/>
    </source>
</evidence>
<feature type="transmembrane region" description="Helical" evidence="13">
    <location>
        <begin position="164"/>
        <end position="186"/>
    </location>
</feature>
<organism evidence="15 16">
    <name type="scientific">Tranquillimonas alkanivorans</name>
    <dbReference type="NCBI Taxonomy" id="441119"/>
    <lineage>
        <taxon>Bacteria</taxon>
        <taxon>Pseudomonadati</taxon>
        <taxon>Pseudomonadota</taxon>
        <taxon>Alphaproteobacteria</taxon>
        <taxon>Rhodobacterales</taxon>
        <taxon>Roseobacteraceae</taxon>
        <taxon>Tranquillimonas</taxon>
    </lineage>
</organism>
<dbReference type="PANTHER" id="PTHR30074">
    <property type="entry name" value="FORMATE DEHYDROGENASE, NITRATE-INDUCIBLE, CYTOCHROME B556 FDN SUBUNIT"/>
    <property type="match status" value="1"/>
</dbReference>
<keyword evidence="6" id="KW-0349">Heme</keyword>
<comment type="cofactor">
    <cofactor evidence="1">
        <name>heme</name>
        <dbReference type="ChEBI" id="CHEBI:30413"/>
    </cofactor>
</comment>
<dbReference type="RefSeq" id="WP_093421091.1">
    <property type="nucleotide sequence ID" value="NZ_FOXA01000006.1"/>
</dbReference>
<proteinExistence type="inferred from homology"/>
<accession>A0A1I5QDD6</accession>
<feature type="transmembrane region" description="Helical" evidence="13">
    <location>
        <begin position="340"/>
        <end position="364"/>
    </location>
</feature>
<evidence type="ECO:0000256" key="11">
    <source>
        <dbReference type="ARBA" id="ARBA00023004"/>
    </source>
</evidence>
<dbReference type="OrthoDB" id="9790598at2"/>
<evidence type="ECO:0000256" key="5">
    <source>
        <dbReference type="ARBA" id="ARBA00022475"/>
    </source>
</evidence>
<dbReference type="Gene3D" id="1.20.950.20">
    <property type="entry name" value="Transmembrane di-heme cytochromes, Chain C"/>
    <property type="match status" value="1"/>
</dbReference>
<dbReference type="GO" id="GO:0005886">
    <property type="term" value="C:plasma membrane"/>
    <property type="evidence" value="ECO:0007669"/>
    <property type="project" value="UniProtKB-SubCell"/>
</dbReference>
<dbReference type="AlphaFoldDB" id="A0A1I5QDD6"/>
<evidence type="ECO:0000256" key="4">
    <source>
        <dbReference type="ARBA" id="ARBA00022448"/>
    </source>
</evidence>
<evidence type="ECO:0000256" key="13">
    <source>
        <dbReference type="SAM" id="Phobius"/>
    </source>
</evidence>
<dbReference type="GO" id="GO:0036397">
    <property type="term" value="F:formate dehydrogenase (quinone) activity"/>
    <property type="evidence" value="ECO:0007669"/>
    <property type="project" value="TreeGrafter"/>
</dbReference>
<dbReference type="Proteomes" id="UP000199356">
    <property type="component" value="Unassembled WGS sequence"/>
</dbReference>
<evidence type="ECO:0000256" key="6">
    <source>
        <dbReference type="ARBA" id="ARBA00022617"/>
    </source>
</evidence>